<reference evidence="2 3" key="1">
    <citation type="submission" date="2019-06" db="EMBL/GenBank/DDBJ databases">
        <title>Sequencing the genomes of 1000 actinobacteria strains.</title>
        <authorList>
            <person name="Klenk H.-P."/>
        </authorList>
    </citation>
    <scope>NUCLEOTIDE SEQUENCE [LARGE SCALE GENOMIC DNA]</scope>
    <source>
        <strain evidence="2 3">DSM 45928</strain>
    </source>
</reference>
<sequence length="206" mass="22018">MFAAAGSPVRVTTATATATVEINQRADGRTDMFTGTDDPYGKGAQGPVNEGITNAQKGAMHPCSTMITCRNDLAAERNYITTSPCVNRKDTSKPRYAVALPVPATILRLLPPDRASALHRMLRCGLVRPSSTRPCSPDSAPPTRSTDPTTPAAVLMLGNPSKTATSMSLSPQHPHLPDRSLHHRCVPLSTQFIYVIIVTPASLFTL</sequence>
<comment type="caution">
    <text evidence="2">The sequence shown here is derived from an EMBL/GenBank/DDBJ whole genome shotgun (WGS) entry which is preliminary data.</text>
</comment>
<gene>
    <name evidence="2" type="ORF">FB566_4404</name>
</gene>
<accession>A0A543B1U9</accession>
<keyword evidence="3" id="KW-1185">Reference proteome</keyword>
<protein>
    <submittedName>
        <fullName evidence="2">Uncharacterized protein</fullName>
    </submittedName>
</protein>
<dbReference type="Proteomes" id="UP000317043">
    <property type="component" value="Unassembled WGS sequence"/>
</dbReference>
<evidence type="ECO:0000313" key="2">
    <source>
        <dbReference type="EMBL" id="TQL78809.1"/>
    </source>
</evidence>
<dbReference type="EMBL" id="VFOW01000001">
    <property type="protein sequence ID" value="TQL78809.1"/>
    <property type="molecule type" value="Genomic_DNA"/>
</dbReference>
<evidence type="ECO:0000313" key="3">
    <source>
        <dbReference type="Proteomes" id="UP000317043"/>
    </source>
</evidence>
<evidence type="ECO:0000256" key="1">
    <source>
        <dbReference type="SAM" id="MobiDB-lite"/>
    </source>
</evidence>
<proteinExistence type="predicted"/>
<feature type="region of interest" description="Disordered" evidence="1">
    <location>
        <begin position="129"/>
        <end position="153"/>
    </location>
</feature>
<dbReference type="InParanoid" id="A0A543B1U9"/>
<organism evidence="2 3">
    <name type="scientific">Stackebrandtia endophytica</name>
    <dbReference type="NCBI Taxonomy" id="1496996"/>
    <lineage>
        <taxon>Bacteria</taxon>
        <taxon>Bacillati</taxon>
        <taxon>Actinomycetota</taxon>
        <taxon>Actinomycetes</taxon>
        <taxon>Glycomycetales</taxon>
        <taxon>Glycomycetaceae</taxon>
        <taxon>Stackebrandtia</taxon>
    </lineage>
</organism>
<dbReference type="AlphaFoldDB" id="A0A543B1U9"/>
<name>A0A543B1U9_9ACTN</name>